<keyword evidence="9" id="KW-1133">Transmembrane helix</keyword>
<dbReference type="GO" id="GO:0003862">
    <property type="term" value="F:3-isopropylmalate dehydrogenase activity"/>
    <property type="evidence" value="ECO:0007669"/>
    <property type="project" value="InterPro"/>
</dbReference>
<keyword evidence="12" id="KW-1185">Reference proteome</keyword>
<keyword evidence="6" id="KW-0560">Oxidoreductase</keyword>
<comment type="similarity">
    <text evidence="1">Belongs to the isocitrate and isopropylmalate dehydrogenases family.</text>
</comment>
<evidence type="ECO:0000256" key="4">
    <source>
        <dbReference type="ARBA" id="ARBA00022723"/>
    </source>
</evidence>
<evidence type="ECO:0000256" key="8">
    <source>
        <dbReference type="ARBA" id="ARBA00023304"/>
    </source>
</evidence>
<evidence type="ECO:0000256" key="6">
    <source>
        <dbReference type="ARBA" id="ARBA00023002"/>
    </source>
</evidence>
<dbReference type="Gene3D" id="3.40.718.10">
    <property type="entry name" value="Isopropylmalate Dehydrogenase"/>
    <property type="match status" value="1"/>
</dbReference>
<evidence type="ECO:0000256" key="2">
    <source>
        <dbReference type="ARBA" id="ARBA00022430"/>
    </source>
</evidence>
<sequence length="84" mass="9305">MSMMKAPTSFNGVAVMDNTFEDILSNFASVVPGNLGLLQRASLNVAGKSIINPAAMILLVAMILKYYFGMVFQTKAWRGLWQRF</sequence>
<evidence type="ECO:0000259" key="10">
    <source>
        <dbReference type="Pfam" id="PF00180"/>
    </source>
</evidence>
<comment type="caution">
    <text evidence="11">The sequence shown here is derived from an EMBL/GenBank/DDBJ whole genome shotgun (WGS) entry which is preliminary data.</text>
</comment>
<dbReference type="GO" id="GO:0009098">
    <property type="term" value="P:L-leucine biosynthetic process"/>
    <property type="evidence" value="ECO:0007669"/>
    <property type="project" value="UniProtKB-KW"/>
</dbReference>
<dbReference type="Pfam" id="PF00180">
    <property type="entry name" value="Iso_dh"/>
    <property type="match status" value="1"/>
</dbReference>
<keyword evidence="9" id="KW-0812">Transmembrane</keyword>
<dbReference type="EMBL" id="MZNU01000204">
    <property type="protein sequence ID" value="OWP02896.1"/>
    <property type="molecule type" value="Genomic_DNA"/>
</dbReference>
<keyword evidence="8" id="KW-0100">Branched-chain amino acid biosynthesis</keyword>
<evidence type="ECO:0000256" key="3">
    <source>
        <dbReference type="ARBA" id="ARBA00022605"/>
    </source>
</evidence>
<dbReference type="STRING" id="503106.A0A218Z6T4"/>
<reference evidence="11 12" key="1">
    <citation type="submission" date="2017-04" db="EMBL/GenBank/DDBJ databases">
        <title>Draft genome sequence of Marssonina coronaria NL1: causal agent of apple blotch.</title>
        <authorList>
            <person name="Cheng Q."/>
        </authorList>
    </citation>
    <scope>NUCLEOTIDE SEQUENCE [LARGE SCALE GENOMIC DNA]</scope>
    <source>
        <strain evidence="11 12">NL1</strain>
    </source>
</reference>
<evidence type="ECO:0000256" key="5">
    <source>
        <dbReference type="ARBA" id="ARBA00022842"/>
    </source>
</evidence>
<dbReference type="SUPFAM" id="SSF53659">
    <property type="entry name" value="Isocitrate/Isopropylmalate dehydrogenase-like"/>
    <property type="match status" value="1"/>
</dbReference>
<feature type="transmembrane region" description="Helical" evidence="9">
    <location>
        <begin position="50"/>
        <end position="68"/>
    </location>
</feature>
<dbReference type="OrthoDB" id="419183at2759"/>
<organism evidence="11 12">
    <name type="scientific">Diplocarpon coronariae</name>
    <dbReference type="NCBI Taxonomy" id="2795749"/>
    <lineage>
        <taxon>Eukaryota</taxon>
        <taxon>Fungi</taxon>
        <taxon>Dikarya</taxon>
        <taxon>Ascomycota</taxon>
        <taxon>Pezizomycotina</taxon>
        <taxon>Leotiomycetes</taxon>
        <taxon>Helotiales</taxon>
        <taxon>Drepanopezizaceae</taxon>
        <taxon>Diplocarpon</taxon>
    </lineage>
</organism>
<keyword evidence="5" id="KW-0460">Magnesium</keyword>
<name>A0A218Z6T4_9HELO</name>
<evidence type="ECO:0000256" key="9">
    <source>
        <dbReference type="SAM" id="Phobius"/>
    </source>
</evidence>
<dbReference type="InParanoid" id="A0A218Z6T4"/>
<keyword evidence="4" id="KW-0479">Metal-binding</keyword>
<protein>
    <submittedName>
        <fullName evidence="11">3-isopropylmalate dehydrogenase A</fullName>
    </submittedName>
</protein>
<dbReference type="PANTHER" id="PTHR42979">
    <property type="entry name" value="3-ISOPROPYLMALATE DEHYDROGENASE"/>
    <property type="match status" value="1"/>
</dbReference>
<evidence type="ECO:0000256" key="1">
    <source>
        <dbReference type="ARBA" id="ARBA00007769"/>
    </source>
</evidence>
<keyword evidence="3" id="KW-0028">Amino-acid biosynthesis</keyword>
<dbReference type="GO" id="GO:0046872">
    <property type="term" value="F:metal ion binding"/>
    <property type="evidence" value="ECO:0007669"/>
    <property type="project" value="UniProtKB-KW"/>
</dbReference>
<dbReference type="PANTHER" id="PTHR42979:SF1">
    <property type="entry name" value="3-ISOPROPYLMALATE DEHYDROGENASE"/>
    <property type="match status" value="1"/>
</dbReference>
<dbReference type="Proteomes" id="UP000242519">
    <property type="component" value="Unassembled WGS sequence"/>
</dbReference>
<proteinExistence type="inferred from homology"/>
<evidence type="ECO:0000313" key="11">
    <source>
        <dbReference type="EMBL" id="OWP02896.1"/>
    </source>
</evidence>
<keyword evidence="7" id="KW-0520">NAD</keyword>
<keyword evidence="9" id="KW-0472">Membrane</keyword>
<feature type="domain" description="Isopropylmalate dehydrogenase-like" evidence="10">
    <location>
        <begin position="1"/>
        <end position="71"/>
    </location>
</feature>
<accession>A0A218Z6T4</accession>
<evidence type="ECO:0000313" key="12">
    <source>
        <dbReference type="Proteomes" id="UP000242519"/>
    </source>
</evidence>
<evidence type="ECO:0000256" key="7">
    <source>
        <dbReference type="ARBA" id="ARBA00023027"/>
    </source>
</evidence>
<dbReference type="InterPro" id="IPR004429">
    <property type="entry name" value="Isopropylmalate_DH"/>
</dbReference>
<dbReference type="InterPro" id="IPR024084">
    <property type="entry name" value="IsoPropMal-DH-like_dom"/>
</dbReference>
<dbReference type="GO" id="GO:0005829">
    <property type="term" value="C:cytosol"/>
    <property type="evidence" value="ECO:0007669"/>
    <property type="project" value="TreeGrafter"/>
</dbReference>
<keyword evidence="2" id="KW-0432">Leucine biosynthesis</keyword>
<gene>
    <name evidence="11" type="ORF">B2J93_3476</name>
</gene>
<dbReference type="AlphaFoldDB" id="A0A218Z6T4"/>